<dbReference type="Gene3D" id="3.40.109.10">
    <property type="entry name" value="NADH Oxidase"/>
    <property type="match status" value="2"/>
</dbReference>
<keyword evidence="2" id="KW-1185">Reference proteome</keyword>
<dbReference type="CDD" id="cd02142">
    <property type="entry name" value="McbC_SagB-like_oxidoreductase"/>
    <property type="match status" value="1"/>
</dbReference>
<evidence type="ECO:0000313" key="1">
    <source>
        <dbReference type="EMBL" id="MBN3555665.1"/>
    </source>
</evidence>
<dbReference type="InterPro" id="IPR000415">
    <property type="entry name" value="Nitroreductase-like"/>
</dbReference>
<proteinExistence type="predicted"/>
<reference evidence="1 2" key="1">
    <citation type="submission" date="2021-01" db="EMBL/GenBank/DDBJ databases">
        <title>Genome Sequencing of Type Strains.</title>
        <authorList>
            <person name="Lemaire J.F."/>
            <person name="Inderbitzin P."/>
            <person name="Collins S.B."/>
            <person name="Wespe N."/>
            <person name="Knight-Connoni V."/>
        </authorList>
    </citation>
    <scope>NUCLEOTIDE SEQUENCE [LARGE SCALE GENOMIC DNA]</scope>
    <source>
        <strain evidence="1 2">DSM 23009</strain>
    </source>
</reference>
<dbReference type="InterPro" id="IPR052544">
    <property type="entry name" value="Bacteriocin_Proc_Enz"/>
</dbReference>
<sequence length="514" mass="59540">MNLDEFIYKLHYETAKITPSDWEVNWEDAPLPYKLYTTDLPKFELSINHSDTLSPSTHATLDDLSQFLMYSYGITQLSESFLSLDSEDTWMTYRRYVPSGGALYPSEVYLYLKLVELPNGIYHYDAAHHSLICLREGNFDNYLNQALGNRCNVSKCFATVFVSTFFWKNFFKYHNFSYRLQGLDAGFLIGQMLEVGKRKKFETGVYYQFLDEAINHLLGVHEDEESVYAVLFLSIDNEMEWFKDTKEVEITAKKLSEEFDPIHHQHYMKSSVIRPYPMLRKMNHACKLHSFSYKKRSKDIEPHTIKLPTQPKDTAVSFSKACRDRYSPGQDFVIKPLSIETLSSLLKDLSSMCHYRNDIDQDLSLLTSRVSLRFTAYGVEGLSNGLYEVNDSTQEFKLISHGDYRTAQQDGLLSDFVNMAQIPLSFNFSGSNNHYHELHGYRGHRIQHMEVGILAHKLLIAASARNMNGHPVLGYDVPWYDGLFKIVKFKRTSLLQIPVGYHRPPARLRSQLNM</sequence>
<organism evidence="1 2">
    <name type="scientific">Fictibacillus nanhaiensis</name>
    <dbReference type="NCBI Taxonomy" id="742169"/>
    <lineage>
        <taxon>Bacteria</taxon>
        <taxon>Bacillati</taxon>
        <taxon>Bacillota</taxon>
        <taxon>Bacilli</taxon>
        <taxon>Bacillales</taxon>
        <taxon>Fictibacillaceae</taxon>
        <taxon>Fictibacillus</taxon>
    </lineage>
</organism>
<name>A0ABS2ZWM9_9BACL</name>
<dbReference type="PANTHER" id="PTHR43745">
    <property type="entry name" value="NITROREDUCTASE MJ1384-RELATED"/>
    <property type="match status" value="1"/>
</dbReference>
<evidence type="ECO:0000313" key="2">
    <source>
        <dbReference type="Proteomes" id="UP001296923"/>
    </source>
</evidence>
<dbReference type="EMBL" id="JAFHKR010000039">
    <property type="protein sequence ID" value="MBN3555665.1"/>
    <property type="molecule type" value="Genomic_DNA"/>
</dbReference>
<accession>A0ABS2ZWM9</accession>
<dbReference type="PANTHER" id="PTHR43745:SF2">
    <property type="entry name" value="NITROREDUCTASE MJ1384-RELATED"/>
    <property type="match status" value="1"/>
</dbReference>
<dbReference type="InterPro" id="IPR020051">
    <property type="entry name" value="SagB-type_dehydrogenase"/>
</dbReference>
<dbReference type="RefSeq" id="WP_205726467.1">
    <property type="nucleotide sequence ID" value="NZ_JAFHKR010000039.1"/>
</dbReference>
<gene>
    <name evidence="1" type="ORF">JYA63_15415</name>
</gene>
<dbReference type="Proteomes" id="UP001296923">
    <property type="component" value="Unassembled WGS sequence"/>
</dbReference>
<dbReference type="NCBIfam" id="TIGR03605">
    <property type="entry name" value="antibiot_sagB"/>
    <property type="match status" value="1"/>
</dbReference>
<protein>
    <submittedName>
        <fullName evidence="1">SagB family peptide dehydrogenase</fullName>
    </submittedName>
</protein>
<comment type="caution">
    <text evidence="1">The sequence shown here is derived from an EMBL/GenBank/DDBJ whole genome shotgun (WGS) entry which is preliminary data.</text>
</comment>